<dbReference type="InterPro" id="IPR034202">
    <property type="entry name" value="Subtilisin_Carlsberg-like"/>
</dbReference>
<evidence type="ECO:0000256" key="3">
    <source>
        <dbReference type="ARBA" id="ARBA00022670"/>
    </source>
</evidence>
<dbReference type="InterPro" id="IPR003344">
    <property type="entry name" value="Big_1_dom"/>
</dbReference>
<evidence type="ECO:0000256" key="6">
    <source>
        <dbReference type="ARBA" id="ARBA00022825"/>
    </source>
</evidence>
<dbReference type="InterPro" id="IPR013783">
    <property type="entry name" value="Ig-like_fold"/>
</dbReference>
<feature type="domain" description="Big-1" evidence="12">
    <location>
        <begin position="457"/>
        <end position="549"/>
    </location>
</feature>
<dbReference type="PROSITE" id="PS00136">
    <property type="entry name" value="SUBTILASE_ASP"/>
    <property type="match status" value="1"/>
</dbReference>
<dbReference type="InterPro" id="IPR036116">
    <property type="entry name" value="FN3_sf"/>
</dbReference>
<feature type="domain" description="Fibronectin type-III" evidence="11">
    <location>
        <begin position="997"/>
        <end position="1092"/>
    </location>
</feature>
<evidence type="ECO:0008006" key="15">
    <source>
        <dbReference type="Google" id="ProtNLM"/>
    </source>
</evidence>
<dbReference type="SMART" id="SM00060">
    <property type="entry name" value="FN3"/>
    <property type="match status" value="2"/>
</dbReference>
<keyword evidence="3 8" id="KW-0645">Protease</keyword>
<dbReference type="PANTHER" id="PTHR43806">
    <property type="entry name" value="PEPTIDASE S8"/>
    <property type="match status" value="1"/>
</dbReference>
<evidence type="ECO:0000256" key="2">
    <source>
        <dbReference type="ARBA" id="ARBA00011073"/>
    </source>
</evidence>
<dbReference type="PROSITE" id="PS51892">
    <property type="entry name" value="SUBTILASE"/>
    <property type="match status" value="1"/>
</dbReference>
<reference evidence="13 14" key="1">
    <citation type="journal article" date="2016" name="Nat. Commun.">
        <title>Thousands of microbial genomes shed light on interconnected biogeochemical processes in an aquifer system.</title>
        <authorList>
            <person name="Anantharaman K."/>
            <person name="Brown C.T."/>
            <person name="Hug L.A."/>
            <person name="Sharon I."/>
            <person name="Castelle C.J."/>
            <person name="Probst A.J."/>
            <person name="Thomas B.C."/>
            <person name="Singh A."/>
            <person name="Wilkins M.J."/>
            <person name="Karaoz U."/>
            <person name="Brodie E.L."/>
            <person name="Williams K.H."/>
            <person name="Hubbard S.S."/>
            <person name="Banfield J.F."/>
        </authorList>
    </citation>
    <scope>NUCLEOTIDE SEQUENCE [LARGE SCALE GENOMIC DNA]</scope>
</reference>
<sequence length="1092" mass="118730">MKKTFWLVVILSFWPFLGKAQELLPQAEGVLYEKNEVIVKWQDHLNKQDAQFKLAYSLKQKEAGNLQTAHLRLKKNNQKRNFSVISSPVLSTSELIALFQKLPTVKYAHENYIFKLQTQSVAWGVNNTNGVKARAVQTGSGLTGAGVVVAVIDSGVDENHEDLSNNIWSAPDNRCNVSGAFVDCPFGGYDFVNNDNNPADDNGHGTHVAGIIAAEDNDVGVIGTAPNSKIMNIKIFDEHGSGDYDDLVAGIDFAINNGAHVINLSLSAFAGGGVFVDLQDALDEAETSGITVISASGNFSTNAPTIPAVFDKVLAVGAVQENTTQDNPDANYNTRLAYFSNFGKNDLVAPGARIMSTWPNNNYTENNGTSMAAPHVAGVVALLKEKNPNLTPAQIRYILTTTATDLGEVGRDEKFGAGLVNAETAITKTEDGDTKTVLLSANWSKNSDLTTVAAGDYVTPTVYSAVIPATGTSQATLLVQAKTANGLPLSGATVNLTTTAGTLSANTVTTDNNGLTEVQLTSTTTAQTAAVTAELTVNNATSTSIITFADTLLITDAGQPLAPGNQGWFFYTALDNLGVFWKMSEKTYAQGETNINHYDKVVWHTERYGLNNAEQNLIKTYLDQGGKIFVAGGDILYTQYYYANHSGGDSLADDLILNDYFKAQYKYLVATDLTQVGVNNFLGTGAEIIDYGTDADNYYYSDVLNAVDGGTVEGYYCSNLAESAVSVDTGYKSVFVGVALEQTDKNNRQEILENGLAFLNNEEHKGGSFSTPAECDSSQESNDGTAIDPDFDVLPAENLPVPNVSAQNSDMTDAVLTDLKIDSISDTAVLISWQTSEAIDSSLLYASNLENNITETMSLGTKLNGTIENLSPNTSYTLTVYGIYSNGSFTSAATINITTLPSAPKISLLKKGRTWFKAKLVDAQNTGYNYTLKLSNKKGTELTTVTLAEGKSSRRFTGLNPGKTYNLQANLNYLNSAQEKIESAWSDVLTIATFTDRVVRPRVLTVKKHQVLIKWQKPQGKIKKYTLSLWQKIDNKYQAVRLEKLEKKLNKQHKRKWLKQLAANTDYRLKIRAIFQNSDHGRWSKYQKFTTK</sequence>
<evidence type="ECO:0000256" key="9">
    <source>
        <dbReference type="RuleBase" id="RU003355"/>
    </source>
</evidence>
<accession>A0A1G2BEK0</accession>
<evidence type="ECO:0000259" key="12">
    <source>
        <dbReference type="PROSITE" id="PS51127"/>
    </source>
</evidence>
<feature type="active site" description="Charge relay system" evidence="7 8">
    <location>
        <position position="370"/>
    </location>
</feature>
<dbReference type="PRINTS" id="PR00723">
    <property type="entry name" value="SUBTILISIN"/>
</dbReference>
<name>A0A1G2BEK0_9BACT</name>
<comment type="similarity">
    <text evidence="1">Belongs to the intimin/invasin family.</text>
</comment>
<dbReference type="CDD" id="cd07477">
    <property type="entry name" value="Peptidases_S8_Subtilisin_subset"/>
    <property type="match status" value="1"/>
</dbReference>
<evidence type="ECO:0000259" key="11">
    <source>
        <dbReference type="PROSITE" id="PS50853"/>
    </source>
</evidence>
<dbReference type="Pfam" id="PF02369">
    <property type="entry name" value="Big_1"/>
    <property type="match status" value="1"/>
</dbReference>
<keyword evidence="10" id="KW-0732">Signal</keyword>
<dbReference type="SUPFAM" id="SSF49265">
    <property type="entry name" value="Fibronectin type III"/>
    <property type="match status" value="1"/>
</dbReference>
<evidence type="ECO:0000313" key="13">
    <source>
        <dbReference type="EMBL" id="OGY87658.1"/>
    </source>
</evidence>
<dbReference type="PROSITE" id="PS51127">
    <property type="entry name" value="BIG1"/>
    <property type="match status" value="1"/>
</dbReference>
<evidence type="ECO:0000256" key="1">
    <source>
        <dbReference type="ARBA" id="ARBA00010116"/>
    </source>
</evidence>
<dbReference type="EMBL" id="MHKI01000006">
    <property type="protein sequence ID" value="OGY87658.1"/>
    <property type="molecule type" value="Genomic_DNA"/>
</dbReference>
<gene>
    <name evidence="13" type="ORF">A2319_04380</name>
</gene>
<dbReference type="PROSITE" id="PS50853">
    <property type="entry name" value="FN3"/>
    <property type="match status" value="2"/>
</dbReference>
<dbReference type="PROSITE" id="PS00138">
    <property type="entry name" value="SUBTILASE_SER"/>
    <property type="match status" value="1"/>
</dbReference>
<dbReference type="PROSITE" id="PS00137">
    <property type="entry name" value="SUBTILASE_HIS"/>
    <property type="match status" value="1"/>
</dbReference>
<dbReference type="InterPro" id="IPR050131">
    <property type="entry name" value="Peptidase_S8_subtilisin-like"/>
</dbReference>
<keyword evidence="4" id="KW-0479">Metal-binding</keyword>
<dbReference type="InterPro" id="IPR008964">
    <property type="entry name" value="Invasin/intimin_cell_adhesion"/>
</dbReference>
<evidence type="ECO:0000256" key="7">
    <source>
        <dbReference type="PIRSR" id="PIRSR615500-1"/>
    </source>
</evidence>
<keyword evidence="5 8" id="KW-0378">Hydrolase</keyword>
<dbReference type="Gene3D" id="3.40.50.200">
    <property type="entry name" value="Peptidase S8/S53 domain"/>
    <property type="match status" value="1"/>
</dbReference>
<dbReference type="GO" id="GO:0006508">
    <property type="term" value="P:proteolysis"/>
    <property type="evidence" value="ECO:0007669"/>
    <property type="project" value="UniProtKB-KW"/>
</dbReference>
<dbReference type="SUPFAM" id="SSF49373">
    <property type="entry name" value="Invasin/intimin cell-adhesion fragments"/>
    <property type="match status" value="1"/>
</dbReference>
<dbReference type="InterPro" id="IPR000209">
    <property type="entry name" value="Peptidase_S8/S53_dom"/>
</dbReference>
<feature type="domain" description="Fibronectin type-III" evidence="11">
    <location>
        <begin position="815"/>
        <end position="902"/>
    </location>
</feature>
<protein>
    <recommendedName>
        <fullName evidence="15">Fibronectin type-III domain-containing protein</fullName>
    </recommendedName>
</protein>
<feature type="chain" id="PRO_5009582061" description="Fibronectin type-III domain-containing protein" evidence="10">
    <location>
        <begin position="21"/>
        <end position="1092"/>
    </location>
</feature>
<dbReference type="CDD" id="cd00063">
    <property type="entry name" value="FN3"/>
    <property type="match status" value="2"/>
</dbReference>
<dbReference type="InterPro" id="IPR022398">
    <property type="entry name" value="Peptidase_S8_His-AS"/>
</dbReference>
<dbReference type="AlphaFoldDB" id="A0A1G2BEK0"/>
<dbReference type="Proteomes" id="UP000176420">
    <property type="component" value="Unassembled WGS sequence"/>
</dbReference>
<keyword evidence="6 8" id="KW-0720">Serine protease</keyword>
<dbReference type="Gene3D" id="2.60.40.10">
    <property type="entry name" value="Immunoglobulins"/>
    <property type="match status" value="3"/>
</dbReference>
<feature type="active site" description="Charge relay system" evidence="7 8">
    <location>
        <position position="153"/>
    </location>
</feature>
<evidence type="ECO:0000256" key="4">
    <source>
        <dbReference type="ARBA" id="ARBA00022723"/>
    </source>
</evidence>
<feature type="active site" description="Charge relay system" evidence="7 8">
    <location>
        <position position="204"/>
    </location>
</feature>
<proteinExistence type="inferred from homology"/>
<dbReference type="InterPro" id="IPR036852">
    <property type="entry name" value="Peptidase_S8/S53_dom_sf"/>
</dbReference>
<dbReference type="PANTHER" id="PTHR43806:SF11">
    <property type="entry name" value="CEREVISIN-RELATED"/>
    <property type="match status" value="1"/>
</dbReference>
<dbReference type="Pfam" id="PF00082">
    <property type="entry name" value="Peptidase_S8"/>
    <property type="match status" value="1"/>
</dbReference>
<feature type="signal peptide" evidence="10">
    <location>
        <begin position="1"/>
        <end position="20"/>
    </location>
</feature>
<evidence type="ECO:0000256" key="5">
    <source>
        <dbReference type="ARBA" id="ARBA00022801"/>
    </source>
</evidence>
<comment type="caution">
    <text evidence="13">The sequence shown here is derived from an EMBL/GenBank/DDBJ whole genome shotgun (WGS) entry which is preliminary data.</text>
</comment>
<dbReference type="InterPro" id="IPR015500">
    <property type="entry name" value="Peptidase_S8_subtilisin-rel"/>
</dbReference>
<evidence type="ECO:0000256" key="10">
    <source>
        <dbReference type="SAM" id="SignalP"/>
    </source>
</evidence>
<organism evidence="13 14">
    <name type="scientific">Candidatus Kerfeldbacteria bacterium RIFOXYB2_FULL_38_14</name>
    <dbReference type="NCBI Taxonomy" id="1798547"/>
    <lineage>
        <taxon>Bacteria</taxon>
        <taxon>Candidatus Kerfeldiibacteriota</taxon>
    </lineage>
</organism>
<comment type="similarity">
    <text evidence="2 8 9">Belongs to the peptidase S8 family.</text>
</comment>
<evidence type="ECO:0000256" key="8">
    <source>
        <dbReference type="PROSITE-ProRule" id="PRU01240"/>
    </source>
</evidence>
<dbReference type="InterPro" id="IPR023828">
    <property type="entry name" value="Peptidase_S8_Ser-AS"/>
</dbReference>
<dbReference type="InterPro" id="IPR023827">
    <property type="entry name" value="Peptidase_S8_Asp-AS"/>
</dbReference>
<dbReference type="GO" id="GO:0046872">
    <property type="term" value="F:metal ion binding"/>
    <property type="evidence" value="ECO:0007669"/>
    <property type="project" value="UniProtKB-KW"/>
</dbReference>
<dbReference type="SUPFAM" id="SSF52743">
    <property type="entry name" value="Subtilisin-like"/>
    <property type="match status" value="1"/>
</dbReference>
<dbReference type="GO" id="GO:0004252">
    <property type="term" value="F:serine-type endopeptidase activity"/>
    <property type="evidence" value="ECO:0007669"/>
    <property type="project" value="UniProtKB-UniRule"/>
</dbReference>
<evidence type="ECO:0000313" key="14">
    <source>
        <dbReference type="Proteomes" id="UP000176420"/>
    </source>
</evidence>
<dbReference type="InterPro" id="IPR003961">
    <property type="entry name" value="FN3_dom"/>
</dbReference>